<sequence>MAEVLTDCAKHPNVLAEVLTDCAKHPNVLAEVLTVKAEVATDCVKHPNVLAKVPPVKAEVATDCVKHPNVNPGAIFFDGCYLIELNNLGDKFMDPISLILTALVAGAAKTAGDVAQDAYKGLKTLIKHKFESQGKSDSAIILDKYEQKPEKTKALLEDELTEVGADRDEEIIKLAQKLMEQLNPQEAAEGKFNVQISGGTVQGLTQQNTGTITQNFGQSELPKK</sequence>
<evidence type="ECO:0000313" key="1">
    <source>
        <dbReference type="EMBL" id="QFS49439.1"/>
    </source>
</evidence>
<name>A0A5P8WBY6_9NOSO</name>
<protein>
    <submittedName>
        <fullName evidence="1">Uncharacterized protein</fullName>
    </submittedName>
</protein>
<gene>
    <name evidence="1" type="ORF">GXM_06933</name>
</gene>
<dbReference type="AlphaFoldDB" id="A0A5P8WBY6"/>
<organism evidence="1 2">
    <name type="scientific">Nostoc sphaeroides CCNUC1</name>
    <dbReference type="NCBI Taxonomy" id="2653204"/>
    <lineage>
        <taxon>Bacteria</taxon>
        <taxon>Bacillati</taxon>
        <taxon>Cyanobacteriota</taxon>
        <taxon>Cyanophyceae</taxon>
        <taxon>Nostocales</taxon>
        <taxon>Nostocaceae</taxon>
        <taxon>Nostoc</taxon>
    </lineage>
</organism>
<dbReference type="Proteomes" id="UP000326678">
    <property type="component" value="Chromosome Gxm1"/>
</dbReference>
<dbReference type="KEGG" id="nsh:GXM_06933"/>
<reference evidence="1 2" key="1">
    <citation type="submission" date="2019-10" db="EMBL/GenBank/DDBJ databases">
        <title>Genomic and transcriptomic insights into the perfect genentic adaptation of a filamentous nitrogen-fixing cyanobacterium to rice fields.</title>
        <authorList>
            <person name="Chen Z."/>
        </authorList>
    </citation>
    <scope>NUCLEOTIDE SEQUENCE [LARGE SCALE GENOMIC DNA]</scope>
    <source>
        <strain evidence="1">CCNUC1</strain>
    </source>
</reference>
<dbReference type="EMBL" id="CP045226">
    <property type="protein sequence ID" value="QFS49439.1"/>
    <property type="molecule type" value="Genomic_DNA"/>
</dbReference>
<accession>A0A5P8WBY6</accession>
<proteinExistence type="predicted"/>
<keyword evidence="2" id="KW-1185">Reference proteome</keyword>
<evidence type="ECO:0000313" key="2">
    <source>
        <dbReference type="Proteomes" id="UP000326678"/>
    </source>
</evidence>